<dbReference type="SUPFAM" id="SSF49562">
    <property type="entry name" value="C2 domain (Calcium/lipid-binding domain, CaLB)"/>
    <property type="match status" value="2"/>
</dbReference>
<dbReference type="PANTHER" id="PTHR46129:SF2">
    <property type="entry name" value="SYNAPTOTAGMIN 14, ISOFORM D"/>
    <property type="match status" value="1"/>
</dbReference>
<dbReference type="PROSITE" id="PS50004">
    <property type="entry name" value="C2"/>
    <property type="match status" value="2"/>
</dbReference>
<dbReference type="PANTHER" id="PTHR46129">
    <property type="entry name" value="SYNAPTOTAGMIN 14, ISOFORM D"/>
    <property type="match status" value="1"/>
</dbReference>
<feature type="transmembrane region" description="Helical" evidence="2">
    <location>
        <begin position="6"/>
        <end position="29"/>
    </location>
</feature>
<feature type="region of interest" description="Disordered" evidence="1">
    <location>
        <begin position="43"/>
        <end position="91"/>
    </location>
</feature>
<proteinExistence type="predicted"/>
<feature type="compositionally biased region" description="Polar residues" evidence="1">
    <location>
        <begin position="56"/>
        <end position="83"/>
    </location>
</feature>
<evidence type="ECO:0000313" key="4">
    <source>
        <dbReference type="Proteomes" id="UP001652625"/>
    </source>
</evidence>
<dbReference type="Gene3D" id="2.60.40.150">
    <property type="entry name" value="C2 domain"/>
    <property type="match status" value="2"/>
</dbReference>
<evidence type="ECO:0000256" key="2">
    <source>
        <dbReference type="SAM" id="Phobius"/>
    </source>
</evidence>
<dbReference type="CDD" id="cd08408">
    <property type="entry name" value="C2B_Synaptotagmin-14_16"/>
    <property type="match status" value="1"/>
</dbReference>
<dbReference type="GeneID" id="100211993"/>
<name>A0ABM4CKC2_HYDVU</name>
<dbReference type="InterPro" id="IPR035892">
    <property type="entry name" value="C2_domain_sf"/>
</dbReference>
<dbReference type="RefSeq" id="XP_065662215.1">
    <property type="nucleotide sequence ID" value="XM_065806143.1"/>
</dbReference>
<dbReference type="Proteomes" id="UP001652625">
    <property type="component" value="Chromosome 09"/>
</dbReference>
<reference evidence="5" key="1">
    <citation type="submission" date="2025-08" db="UniProtKB">
        <authorList>
            <consortium name="RefSeq"/>
        </authorList>
    </citation>
    <scope>IDENTIFICATION</scope>
</reference>
<keyword evidence="2" id="KW-1133">Transmembrane helix</keyword>
<protein>
    <submittedName>
        <fullName evidence="5">Synaptotagmin-14</fullName>
    </submittedName>
</protein>
<dbReference type="SMART" id="SM00239">
    <property type="entry name" value="C2"/>
    <property type="match status" value="2"/>
</dbReference>
<sequence>MSLFPLPALIFLSSLLVLLIVLAIVYLLLRKNLLCPINGGTGGEEEGQPLLEETTVPSNPSATVEPSIDMTDTSQNQEETTGNAEKEENPLKDAINQYLANRKTVRAFEDILPQTPMTSAFPSSSPRQTPSLTPRSQENNQTSTDAREVEEPPLCVAGKVLIQFTYMPAANKVNLTVIRVQDMPEVERGGSDMIAIHLCVLPIRKQRQRTKPIAVSKGVFNETFSFIHMTKDKIETCGIRLRVYGTQRFSRRLIGEVKLPLAQLDLVSPLSDEQVWKYLRPKGLVTEDEFTEPIKKIESSESVLTYEEPINMPELMVNLHYKDLTGRLYVEIIKGANFKTSTMVVNPSVFIKVKCVAGDGKQIGKSKTIIHPPASDPEFNETFVYPMSTIDLKEATMMFTVLDARKKKRGEIIGWFAFGKNTSGTNESLHWNEMVKNPDSDACRWQMLLMP</sequence>
<feature type="domain" description="C2" evidence="3">
    <location>
        <begin position="311"/>
        <end position="446"/>
    </location>
</feature>
<dbReference type="InterPro" id="IPR043541">
    <property type="entry name" value="SYT14/14L/16"/>
</dbReference>
<evidence type="ECO:0000313" key="5">
    <source>
        <dbReference type="RefSeq" id="XP_065662215.1"/>
    </source>
</evidence>
<keyword evidence="2" id="KW-0472">Membrane</keyword>
<feature type="compositionally biased region" description="Polar residues" evidence="1">
    <location>
        <begin position="115"/>
        <end position="144"/>
    </location>
</feature>
<dbReference type="InterPro" id="IPR000008">
    <property type="entry name" value="C2_dom"/>
</dbReference>
<feature type="domain" description="C2" evidence="3">
    <location>
        <begin position="156"/>
        <end position="274"/>
    </location>
</feature>
<accession>A0ABM4CKC2</accession>
<evidence type="ECO:0000256" key="1">
    <source>
        <dbReference type="SAM" id="MobiDB-lite"/>
    </source>
</evidence>
<dbReference type="CDD" id="cd08389">
    <property type="entry name" value="C2A_Synaptotagmin-14_16"/>
    <property type="match status" value="1"/>
</dbReference>
<organism evidence="4 5">
    <name type="scientific">Hydra vulgaris</name>
    <name type="common">Hydra</name>
    <name type="synonym">Hydra attenuata</name>
    <dbReference type="NCBI Taxonomy" id="6087"/>
    <lineage>
        <taxon>Eukaryota</taxon>
        <taxon>Metazoa</taxon>
        <taxon>Cnidaria</taxon>
        <taxon>Hydrozoa</taxon>
        <taxon>Hydroidolina</taxon>
        <taxon>Anthoathecata</taxon>
        <taxon>Aplanulata</taxon>
        <taxon>Hydridae</taxon>
        <taxon>Hydra</taxon>
    </lineage>
</organism>
<keyword evidence="2" id="KW-0812">Transmembrane</keyword>
<evidence type="ECO:0000259" key="3">
    <source>
        <dbReference type="PROSITE" id="PS50004"/>
    </source>
</evidence>
<gene>
    <name evidence="5" type="primary">LOC100211993</name>
</gene>
<dbReference type="Pfam" id="PF00168">
    <property type="entry name" value="C2"/>
    <property type="match status" value="2"/>
</dbReference>
<feature type="region of interest" description="Disordered" evidence="1">
    <location>
        <begin position="115"/>
        <end position="150"/>
    </location>
</feature>
<keyword evidence="4" id="KW-1185">Reference proteome</keyword>